<evidence type="ECO:0000256" key="1">
    <source>
        <dbReference type="ARBA" id="ARBA00004167"/>
    </source>
</evidence>
<dbReference type="Gene3D" id="2.60.120.1000">
    <property type="match status" value="1"/>
</dbReference>
<sequence length="1175" mass="130022">NVSNEASANDHVTYRAWFKVCILFESTILLCGVMMGFRSLAAGLWLFHCFFVVCAIDREFPGNAYLKYVANEKPINSEEDILTLQFKTVEPSGLLFHTQMGGGSSGDYVTVELYGGSLRYSVRLGGSNDGKVLLLGQDLNDGKPHTVEVVHKETVINVTLDAKTSQEKRGKITTNYKKLEVDVAIYVGGAPNFKSLQGVKPKPQFYFVGCLTDVKFRIETVTPPREIQFLKEGVVESVKVDMKKGCSTVAFQPYTFSKSDSAFTFKIDKKADVTGSFKFRTYQKFGTLLKQGDEKNGFTIKFGGSGITLSLFVKSTATEVTLSTNVNEAKVDTGNWITIEFNVSATNIRLKGNNKLPVTKNPPEAVGDNFFHSDVTAGGFIGCMRDLKINNNGFKPVKGVDTVKNVEFDKCNITDLCVFVPCLNNAKCTTDGKELTCNCPGTGYKGEVCQWAEYAENCEAHKRRLIDLGGTPTDGSYTVDVDGPGPLVSVRLSCNMTANPAVTVIKTDKAGGKIITTGDKGTPTQPYTEDIKYVPNLKTAKALARNSEVCKQYIDFGCKGARLLNAGGKDKTGYWVASNGLYKYYWGGAPPSMESCACGVNKTCSDKSKMCNCDARDNVWRRDHGWLTSTSDLPVTQVVFSDVKEGEANFSVGHLYCTGKTQNTATIIHADGVIKLDKWSPPSHGIISLLFKTPYAKGTILYNGDNTKDYFQLEIVNETSIRLNYNIGNGVEKIELSLGNDKKLNDLEWHTVTVYHNMLQFGLKLDEEEKEKKNPVLLEKDLNMDDKLNIGTNPRDVTAGFVGCIRRLTINGELIDLEGLANSKEFSYVKGGCGAACDKNHCKLGSKCVDNYNVYKCDCSLTPFYGYFCSLDYGASFAEQESEITYTYPTPENVPGVDIVLGFKANSKDKCGGDLLKITSKGTQDFFLFSINSKKNLVFSFKSTLGDGEYEISPSKNDDFCDGNRHTFSFVRRNEKLNFTVDGKDTQEEKNDRLKNPFSRMEKIIVGKQGDTGFKGCLTGVKVTPFSFDKSHPTISPIKDYVYDGKTKNYKASGISGDSKEKCGEEPEVPENPPTPRDPGSSGGSVQSTNPYDPTSGRRTDDDNKTAIIVIVVLILVLLLVVLLIVIYWYWARHKGEYHTHEDDEELKSTDPYIDMTTTRKPMEEDVEKKKEWFI</sequence>
<dbReference type="InterPro" id="IPR050372">
    <property type="entry name" value="Neurexin-related_CASP"/>
</dbReference>
<comment type="subcellular location">
    <subcellularLocation>
        <location evidence="1">Membrane</location>
        <topology evidence="1">Single-pass membrane protein</topology>
    </subcellularLocation>
</comment>
<feature type="transmembrane region" description="Helical" evidence="8">
    <location>
        <begin position="1107"/>
        <end position="1131"/>
    </location>
</feature>
<evidence type="ECO:0000256" key="2">
    <source>
        <dbReference type="ARBA" id="ARBA00022692"/>
    </source>
</evidence>
<dbReference type="PROSITE" id="PS50025">
    <property type="entry name" value="LAM_G_DOMAIN"/>
    <property type="match status" value="4"/>
</dbReference>
<keyword evidence="4 8" id="KW-0472">Membrane</keyword>
<organism evidence="11 12">
    <name type="scientific">Pocillopora damicornis</name>
    <name type="common">Cauliflower coral</name>
    <name type="synonym">Millepora damicornis</name>
    <dbReference type="NCBI Taxonomy" id="46731"/>
    <lineage>
        <taxon>Eukaryota</taxon>
        <taxon>Metazoa</taxon>
        <taxon>Cnidaria</taxon>
        <taxon>Anthozoa</taxon>
        <taxon>Hexacorallia</taxon>
        <taxon>Scleractinia</taxon>
        <taxon>Astrocoeniina</taxon>
        <taxon>Pocilloporidae</taxon>
        <taxon>Pocillopora</taxon>
    </lineage>
</organism>
<feature type="compositionally biased region" description="Polar residues" evidence="7">
    <location>
        <begin position="1084"/>
        <end position="1093"/>
    </location>
</feature>
<dbReference type="InterPro" id="IPR000742">
    <property type="entry name" value="EGF"/>
</dbReference>
<dbReference type="AlphaFoldDB" id="A0A3M6TMA0"/>
<feature type="region of interest" description="Disordered" evidence="7">
    <location>
        <begin position="1053"/>
        <end position="1100"/>
    </location>
</feature>
<feature type="domain" description="Laminin G" evidence="9">
    <location>
        <begin position="55"/>
        <end position="246"/>
    </location>
</feature>
<dbReference type="InterPro" id="IPR003585">
    <property type="entry name" value="Neurexin-like"/>
</dbReference>
<feature type="domain" description="EGF-like" evidence="10">
    <location>
        <begin position="413"/>
        <end position="450"/>
    </location>
</feature>
<dbReference type="PANTHER" id="PTHR15036">
    <property type="entry name" value="PIKACHURIN-LIKE PROTEIN"/>
    <property type="match status" value="1"/>
</dbReference>
<evidence type="ECO:0008006" key="13">
    <source>
        <dbReference type="Google" id="ProtNLM"/>
    </source>
</evidence>
<evidence type="ECO:0000256" key="3">
    <source>
        <dbReference type="ARBA" id="ARBA00022989"/>
    </source>
</evidence>
<dbReference type="GO" id="GO:0016020">
    <property type="term" value="C:membrane"/>
    <property type="evidence" value="ECO:0007669"/>
    <property type="project" value="UniProtKB-SubCell"/>
</dbReference>
<evidence type="ECO:0000256" key="7">
    <source>
        <dbReference type="SAM" id="MobiDB-lite"/>
    </source>
</evidence>
<comment type="caution">
    <text evidence="11">The sequence shown here is derived from an EMBL/GenBank/DDBJ whole genome shotgun (WGS) entry which is preliminary data.</text>
</comment>
<keyword evidence="6" id="KW-0245">EGF-like domain</keyword>
<dbReference type="PROSITE" id="PS50026">
    <property type="entry name" value="EGF_3"/>
    <property type="match status" value="2"/>
</dbReference>
<dbReference type="SMART" id="SM00282">
    <property type="entry name" value="LamG"/>
    <property type="match status" value="4"/>
</dbReference>
<evidence type="ECO:0000256" key="8">
    <source>
        <dbReference type="SAM" id="Phobius"/>
    </source>
</evidence>
<feature type="non-terminal residue" evidence="11">
    <location>
        <position position="1"/>
    </location>
</feature>
<evidence type="ECO:0000256" key="5">
    <source>
        <dbReference type="ARBA" id="ARBA00023157"/>
    </source>
</evidence>
<name>A0A3M6TMA0_POCDA</name>
<evidence type="ECO:0000313" key="11">
    <source>
        <dbReference type="EMBL" id="RMX42394.1"/>
    </source>
</evidence>
<keyword evidence="5" id="KW-1015">Disulfide bond</keyword>
<feature type="domain" description="Laminin G" evidence="9">
    <location>
        <begin position="252"/>
        <end position="411"/>
    </location>
</feature>
<dbReference type="STRING" id="46731.A0A3M6TMA0"/>
<dbReference type="CDD" id="cd00110">
    <property type="entry name" value="LamG"/>
    <property type="match status" value="4"/>
</dbReference>
<accession>A0A3M6TMA0</accession>
<keyword evidence="2 8" id="KW-0812">Transmembrane</keyword>
<reference evidence="11 12" key="1">
    <citation type="journal article" date="2018" name="Sci. Rep.">
        <title>Comparative analysis of the Pocillopora damicornis genome highlights role of immune system in coral evolution.</title>
        <authorList>
            <person name="Cunning R."/>
            <person name="Bay R.A."/>
            <person name="Gillette P."/>
            <person name="Baker A.C."/>
            <person name="Traylor-Knowles N."/>
        </authorList>
    </citation>
    <scope>NUCLEOTIDE SEQUENCE [LARGE SCALE GENOMIC DNA]</scope>
    <source>
        <strain evidence="11">RSMAS</strain>
        <tissue evidence="11">Whole animal</tissue>
    </source>
</reference>
<feature type="domain" description="Laminin G" evidence="9">
    <location>
        <begin position="663"/>
        <end position="833"/>
    </location>
</feature>
<feature type="transmembrane region" description="Helical" evidence="8">
    <location>
        <begin position="20"/>
        <end position="47"/>
    </location>
</feature>
<dbReference type="Pfam" id="PF02210">
    <property type="entry name" value="Laminin_G_2"/>
    <property type="match status" value="4"/>
</dbReference>
<dbReference type="PANTHER" id="PTHR15036:SF49">
    <property type="entry name" value="AXOTACTIN"/>
    <property type="match status" value="1"/>
</dbReference>
<evidence type="ECO:0000259" key="9">
    <source>
        <dbReference type="PROSITE" id="PS50025"/>
    </source>
</evidence>
<dbReference type="SMART" id="SM00294">
    <property type="entry name" value="4.1m"/>
    <property type="match status" value="1"/>
</dbReference>
<evidence type="ECO:0000256" key="6">
    <source>
        <dbReference type="PROSITE-ProRule" id="PRU00076"/>
    </source>
</evidence>
<dbReference type="Proteomes" id="UP000275408">
    <property type="component" value="Unassembled WGS sequence"/>
</dbReference>
<protein>
    <recommendedName>
        <fullName evidence="13">EGF-like domain-containing protein</fullName>
    </recommendedName>
</protein>
<dbReference type="PROSITE" id="PS00010">
    <property type="entry name" value="ASX_HYDROXYL"/>
    <property type="match status" value="1"/>
</dbReference>
<keyword evidence="3 8" id="KW-1133">Transmembrane helix</keyword>
<dbReference type="Gene3D" id="2.60.120.200">
    <property type="match status" value="4"/>
</dbReference>
<proteinExistence type="predicted"/>
<gene>
    <name evidence="11" type="ORF">pdam_00004886</name>
</gene>
<evidence type="ECO:0000259" key="10">
    <source>
        <dbReference type="PROSITE" id="PS50026"/>
    </source>
</evidence>
<dbReference type="InterPro" id="IPR001791">
    <property type="entry name" value="Laminin_G"/>
</dbReference>
<evidence type="ECO:0000313" key="12">
    <source>
        <dbReference type="Proteomes" id="UP000275408"/>
    </source>
</evidence>
<dbReference type="InterPro" id="IPR013320">
    <property type="entry name" value="ConA-like_dom_sf"/>
</dbReference>
<dbReference type="InterPro" id="IPR000152">
    <property type="entry name" value="EGF-type_Asp/Asn_hydroxyl_site"/>
</dbReference>
<dbReference type="SUPFAM" id="SSF49899">
    <property type="entry name" value="Concanavalin A-like lectins/glucanases"/>
    <property type="match status" value="4"/>
</dbReference>
<dbReference type="SMART" id="SM00181">
    <property type="entry name" value="EGF"/>
    <property type="match status" value="2"/>
</dbReference>
<dbReference type="EMBL" id="RCHS01003371">
    <property type="protein sequence ID" value="RMX42394.1"/>
    <property type="molecule type" value="Genomic_DNA"/>
</dbReference>
<feature type="domain" description="EGF-like" evidence="10">
    <location>
        <begin position="834"/>
        <end position="870"/>
    </location>
</feature>
<evidence type="ECO:0000256" key="4">
    <source>
        <dbReference type="ARBA" id="ARBA00023136"/>
    </source>
</evidence>
<dbReference type="Gene3D" id="2.10.25.10">
    <property type="entry name" value="Laminin"/>
    <property type="match status" value="2"/>
</dbReference>
<feature type="domain" description="Laminin G" evidence="9">
    <location>
        <begin position="873"/>
        <end position="1063"/>
    </location>
</feature>
<comment type="caution">
    <text evidence="6">Lacks conserved residue(s) required for the propagation of feature annotation.</text>
</comment>
<dbReference type="OrthoDB" id="26719at2759"/>
<keyword evidence="12" id="KW-1185">Reference proteome</keyword>